<dbReference type="Pfam" id="PF19425">
    <property type="entry name" value="Csd3_N2"/>
    <property type="match status" value="1"/>
</dbReference>
<evidence type="ECO:0000313" key="13">
    <source>
        <dbReference type="Proteomes" id="UP000078406"/>
    </source>
</evidence>
<reference evidence="11 14" key="2">
    <citation type="submission" date="2024-06" db="EMBL/GenBank/DDBJ databases">
        <authorList>
            <person name="Steensen K."/>
            <person name="Seneca J."/>
            <person name="Bartlau N."/>
            <person name="Yu A.X."/>
            <person name="Polz M.F."/>
        </authorList>
    </citation>
    <scope>NUCLEOTIDE SEQUENCE [LARGE SCALE GENOMIC DNA]</scope>
    <source>
        <strain evidence="11 14">1F146</strain>
    </source>
</reference>
<evidence type="ECO:0000256" key="3">
    <source>
        <dbReference type="ARBA" id="ARBA00022670"/>
    </source>
</evidence>
<dbReference type="GO" id="GO:0030313">
    <property type="term" value="C:cell envelope"/>
    <property type="evidence" value="ECO:0007669"/>
    <property type="project" value="UniProtKB-SubCell"/>
</dbReference>
<accession>A0A177XWS3</accession>
<dbReference type="Gene3D" id="2.70.70.10">
    <property type="entry name" value="Glucose Permease (Domain IIA)"/>
    <property type="match status" value="1"/>
</dbReference>
<dbReference type="PANTHER" id="PTHR21666">
    <property type="entry name" value="PEPTIDASE-RELATED"/>
    <property type="match status" value="1"/>
</dbReference>
<evidence type="ECO:0000313" key="12">
    <source>
        <dbReference type="EMBL" id="OAJ93031.1"/>
    </source>
</evidence>
<evidence type="ECO:0000256" key="2">
    <source>
        <dbReference type="ARBA" id="ARBA00004196"/>
    </source>
</evidence>
<gene>
    <name evidence="11" type="ORF">ACED39_14600</name>
    <name evidence="12" type="ORF">APB76_17695</name>
</gene>
<keyword evidence="8" id="KW-0812">Transmembrane</keyword>
<name>A0A177XWS3_9VIBR</name>
<sequence length="323" mass="36035">MTSLIFRQNTNNIALTLFVIAVAVVFGVSVTHSVLTPDTQFPTPSNSIDFRPPTKTTSHKLAKKNVVVTGTIDYSFITSMINVGLSKREINSLLKLIGNNFDIVGSVRKGDRFSIKLESNRYNERNIRSFYYSGSGNDFFVSTDNDNGALNEFGAKFNTPLVYRYPLNSFHKVSSEFNLKRKHPITKRITPHLGTDYAVPIGTPIYSVADGRVIKSRYNRFAGHYINIQHADGAISRYLHLSQRNVRAGDKITQGQQIGRSGNSGRTTGPHLHIELVLNGRHVDFEHYTSSTPRSMGDPKKLISAQLDRNELVQALAHTALEP</sequence>
<reference evidence="12 13" key="1">
    <citation type="journal article" date="2016" name="Syst. Appl. Microbiol.">
        <title>Vibrio bivalvicida sp. nov., a novel larval pathogen for bivalve molluscs reared in a hatchery.</title>
        <authorList>
            <person name="Dubert J."/>
            <person name="Romalde J.L."/>
            <person name="Prado S."/>
            <person name="Barja J.L."/>
        </authorList>
    </citation>
    <scope>NUCLEOTIDE SEQUENCE [LARGE SCALE GENOMIC DNA]</scope>
    <source>
        <strain evidence="12 13">605</strain>
    </source>
</reference>
<keyword evidence="8" id="KW-0472">Membrane</keyword>
<dbReference type="GO" id="GO:0006508">
    <property type="term" value="P:proteolysis"/>
    <property type="evidence" value="ECO:0007669"/>
    <property type="project" value="UniProtKB-KW"/>
</dbReference>
<comment type="subcellular location">
    <subcellularLocation>
        <location evidence="2">Cell envelope</location>
    </subcellularLocation>
</comment>
<dbReference type="GO" id="GO:0004222">
    <property type="term" value="F:metalloendopeptidase activity"/>
    <property type="evidence" value="ECO:0007669"/>
    <property type="project" value="TreeGrafter"/>
</dbReference>
<protein>
    <submittedName>
        <fullName evidence="12">Peptidase M23</fullName>
    </submittedName>
    <submittedName>
        <fullName evidence="11">Peptidoglycan DD-metalloendopeptidase family protein</fullName>
    </submittedName>
</protein>
<evidence type="ECO:0000256" key="1">
    <source>
        <dbReference type="ARBA" id="ARBA00001947"/>
    </source>
</evidence>
<dbReference type="SUPFAM" id="SSF51261">
    <property type="entry name" value="Duplicated hybrid motif"/>
    <property type="match status" value="1"/>
</dbReference>
<evidence type="ECO:0000256" key="7">
    <source>
        <dbReference type="ARBA" id="ARBA00023049"/>
    </source>
</evidence>
<dbReference type="AlphaFoldDB" id="A0A177XWS3"/>
<dbReference type="InterPro" id="IPR050570">
    <property type="entry name" value="Cell_wall_metabolism_enzyme"/>
</dbReference>
<keyword evidence="4" id="KW-0479">Metal-binding</keyword>
<dbReference type="GO" id="GO:0046872">
    <property type="term" value="F:metal ion binding"/>
    <property type="evidence" value="ECO:0007669"/>
    <property type="project" value="UniProtKB-KW"/>
</dbReference>
<dbReference type="EMBL" id="JBGOOS010000021">
    <property type="protein sequence ID" value="MEZ8210004.1"/>
    <property type="molecule type" value="Genomic_DNA"/>
</dbReference>
<dbReference type="Gene3D" id="3.10.450.350">
    <property type="match status" value="1"/>
</dbReference>
<evidence type="ECO:0000256" key="4">
    <source>
        <dbReference type="ARBA" id="ARBA00022723"/>
    </source>
</evidence>
<dbReference type="CDD" id="cd12797">
    <property type="entry name" value="M23_peptidase"/>
    <property type="match status" value="1"/>
</dbReference>
<proteinExistence type="predicted"/>
<dbReference type="Proteomes" id="UP001569151">
    <property type="component" value="Unassembled WGS sequence"/>
</dbReference>
<evidence type="ECO:0000259" key="10">
    <source>
        <dbReference type="Pfam" id="PF19425"/>
    </source>
</evidence>
<evidence type="ECO:0000313" key="11">
    <source>
        <dbReference type="EMBL" id="MEZ8210004.1"/>
    </source>
</evidence>
<keyword evidence="7" id="KW-0482">Metalloprotease</keyword>
<feature type="domain" description="Csd3-like second N-terminal" evidence="10">
    <location>
        <begin position="64"/>
        <end position="178"/>
    </location>
</feature>
<evidence type="ECO:0000313" key="14">
    <source>
        <dbReference type="Proteomes" id="UP001569151"/>
    </source>
</evidence>
<dbReference type="PANTHER" id="PTHR21666:SF292">
    <property type="entry name" value="MUREIN DD-ENDOPEPTIDASE MEPM"/>
    <property type="match status" value="1"/>
</dbReference>
<dbReference type="InterPro" id="IPR011055">
    <property type="entry name" value="Dup_hybrid_motif"/>
</dbReference>
<keyword evidence="6" id="KW-0862">Zinc</keyword>
<dbReference type="InterPro" id="IPR016047">
    <property type="entry name" value="M23ase_b-sheet_dom"/>
</dbReference>
<dbReference type="Pfam" id="PF01551">
    <property type="entry name" value="Peptidase_M23"/>
    <property type="match status" value="1"/>
</dbReference>
<feature type="domain" description="M23ase beta-sheet core" evidence="9">
    <location>
        <begin position="191"/>
        <end position="284"/>
    </location>
</feature>
<keyword evidence="5" id="KW-0378">Hydrolase</keyword>
<dbReference type="RefSeq" id="WP_049846741.1">
    <property type="nucleotide sequence ID" value="NZ_JBGOOF010000026.1"/>
</dbReference>
<dbReference type="Proteomes" id="UP000078406">
    <property type="component" value="Unassembled WGS sequence"/>
</dbReference>
<keyword evidence="14" id="KW-1185">Reference proteome</keyword>
<evidence type="ECO:0000256" key="8">
    <source>
        <dbReference type="SAM" id="Phobius"/>
    </source>
</evidence>
<organism evidence="12 13">
    <name type="scientific">Vibrio bivalvicida</name>
    <dbReference type="NCBI Taxonomy" id="1276888"/>
    <lineage>
        <taxon>Bacteria</taxon>
        <taxon>Pseudomonadati</taxon>
        <taxon>Pseudomonadota</taxon>
        <taxon>Gammaproteobacteria</taxon>
        <taxon>Vibrionales</taxon>
        <taxon>Vibrionaceae</taxon>
        <taxon>Vibrio</taxon>
        <taxon>Vibrio oreintalis group</taxon>
    </lineage>
</organism>
<dbReference type="InterPro" id="IPR045834">
    <property type="entry name" value="Csd3_N2"/>
</dbReference>
<comment type="caution">
    <text evidence="12">The sequence shown here is derived from an EMBL/GenBank/DDBJ whole genome shotgun (WGS) entry which is preliminary data.</text>
</comment>
<evidence type="ECO:0000259" key="9">
    <source>
        <dbReference type="Pfam" id="PF01551"/>
    </source>
</evidence>
<evidence type="ECO:0000256" key="5">
    <source>
        <dbReference type="ARBA" id="ARBA00022801"/>
    </source>
</evidence>
<evidence type="ECO:0000256" key="6">
    <source>
        <dbReference type="ARBA" id="ARBA00022833"/>
    </source>
</evidence>
<comment type="cofactor">
    <cofactor evidence="1">
        <name>Zn(2+)</name>
        <dbReference type="ChEBI" id="CHEBI:29105"/>
    </cofactor>
</comment>
<keyword evidence="3" id="KW-0645">Protease</keyword>
<keyword evidence="8" id="KW-1133">Transmembrane helix</keyword>
<feature type="transmembrane region" description="Helical" evidence="8">
    <location>
        <begin position="12"/>
        <end position="35"/>
    </location>
</feature>
<dbReference type="EMBL" id="LLEI02000053">
    <property type="protein sequence ID" value="OAJ93031.1"/>
    <property type="molecule type" value="Genomic_DNA"/>
</dbReference>